<dbReference type="EMBL" id="CP076643">
    <property type="protein sequence ID" value="QXO16903.1"/>
    <property type="molecule type" value="Genomic_DNA"/>
</dbReference>
<name>A0A975U816_9VIBR</name>
<keyword evidence="8" id="KW-1185">Reference proteome</keyword>
<evidence type="ECO:0000313" key="7">
    <source>
        <dbReference type="EMBL" id="QXO16903.1"/>
    </source>
</evidence>
<dbReference type="CDD" id="cd05466">
    <property type="entry name" value="PBP2_LTTR_substrate"/>
    <property type="match status" value="1"/>
</dbReference>
<comment type="similarity">
    <text evidence="1">Belongs to the LysR transcriptional regulatory family.</text>
</comment>
<sequence>MLLEGIETLLVLSKEKTMSRTGSQLYISQSAVSKRIANLEKKLGKKLIAPAGRQVKLTAEAEQLIANIGPTFNELRGMIFEQQALEDNTQIRLDCSETLVAGYLSKVMGQFRQRDPHFTITTHHTPRIVEHVQSGKATLGFCAGYLPGNHGLMAFHLYDEPFCIVSHSPLSGLPAELVTNDLNNPANTYQAAILERLGITPVMEMDSYTAAAQLALGGMTPALVPLSIVNALKIEPGYCHYFAELAPLFRPIHICVRATSYRSQRVRTLIATIESAVPTTAWSPSASTSQSPADGSTAGLY</sequence>
<proteinExistence type="inferred from homology"/>
<dbReference type="InterPro" id="IPR005119">
    <property type="entry name" value="LysR_subst-bd"/>
</dbReference>
<dbReference type="PANTHER" id="PTHR30126">
    <property type="entry name" value="HTH-TYPE TRANSCRIPTIONAL REGULATOR"/>
    <property type="match status" value="1"/>
</dbReference>
<evidence type="ECO:0000313" key="8">
    <source>
        <dbReference type="Proteomes" id="UP000694232"/>
    </source>
</evidence>
<evidence type="ECO:0000256" key="4">
    <source>
        <dbReference type="ARBA" id="ARBA00023163"/>
    </source>
</evidence>
<feature type="domain" description="HTH lysR-type" evidence="6">
    <location>
        <begin position="1"/>
        <end position="58"/>
    </location>
</feature>
<dbReference type="RefSeq" id="WP_218562296.1">
    <property type="nucleotide sequence ID" value="NZ_CP076643.1"/>
</dbReference>
<keyword evidence="3" id="KW-0238">DNA-binding</keyword>
<dbReference type="Pfam" id="PF03466">
    <property type="entry name" value="LysR_substrate"/>
    <property type="match status" value="1"/>
</dbReference>
<protein>
    <submittedName>
        <fullName evidence="7">LysR family transcriptional regulator</fullName>
    </submittedName>
</protein>
<dbReference type="GO" id="GO:0000976">
    <property type="term" value="F:transcription cis-regulatory region binding"/>
    <property type="evidence" value="ECO:0007669"/>
    <property type="project" value="TreeGrafter"/>
</dbReference>
<keyword evidence="2" id="KW-0805">Transcription regulation</keyword>
<dbReference type="AlphaFoldDB" id="A0A975U816"/>
<keyword evidence="4" id="KW-0804">Transcription</keyword>
<evidence type="ECO:0000256" key="5">
    <source>
        <dbReference type="SAM" id="MobiDB-lite"/>
    </source>
</evidence>
<reference evidence="7" key="1">
    <citation type="submission" date="2021-06" db="EMBL/GenBank/DDBJ databases">
        <title>Vibrio nov. sp., novel gut bacterium isolated from Yellow Sea oyster.</title>
        <authorList>
            <person name="Muhammad N."/>
            <person name="Nguyen T.H."/>
            <person name="Lee Y.-J."/>
            <person name="Ko J."/>
            <person name="Kim S.-G."/>
        </authorList>
    </citation>
    <scope>NUCLEOTIDE SEQUENCE</scope>
    <source>
        <strain evidence="7">OG9-811</strain>
    </source>
</reference>
<dbReference type="PROSITE" id="PS50931">
    <property type="entry name" value="HTH_LYSR"/>
    <property type="match status" value="1"/>
</dbReference>
<evidence type="ECO:0000259" key="6">
    <source>
        <dbReference type="PROSITE" id="PS50931"/>
    </source>
</evidence>
<dbReference type="GO" id="GO:0003700">
    <property type="term" value="F:DNA-binding transcription factor activity"/>
    <property type="evidence" value="ECO:0007669"/>
    <property type="project" value="InterPro"/>
</dbReference>
<gene>
    <name evidence="7" type="ORF">KNV97_15695</name>
</gene>
<evidence type="ECO:0000256" key="2">
    <source>
        <dbReference type="ARBA" id="ARBA00023015"/>
    </source>
</evidence>
<dbReference type="Pfam" id="PF00126">
    <property type="entry name" value="HTH_1"/>
    <property type="match status" value="1"/>
</dbReference>
<accession>A0A975U816</accession>
<dbReference type="Proteomes" id="UP000694232">
    <property type="component" value="Chromosome 1"/>
</dbReference>
<dbReference type="InterPro" id="IPR000847">
    <property type="entry name" value="LysR_HTH_N"/>
</dbReference>
<evidence type="ECO:0000256" key="1">
    <source>
        <dbReference type="ARBA" id="ARBA00009437"/>
    </source>
</evidence>
<feature type="region of interest" description="Disordered" evidence="5">
    <location>
        <begin position="281"/>
        <end position="301"/>
    </location>
</feature>
<evidence type="ECO:0000256" key="3">
    <source>
        <dbReference type="ARBA" id="ARBA00023125"/>
    </source>
</evidence>
<organism evidence="7 8">
    <name type="scientific">Vibrio ostreae</name>
    <dbReference type="NCBI Taxonomy" id="2841925"/>
    <lineage>
        <taxon>Bacteria</taxon>
        <taxon>Pseudomonadati</taxon>
        <taxon>Pseudomonadota</taxon>
        <taxon>Gammaproteobacteria</taxon>
        <taxon>Vibrionales</taxon>
        <taxon>Vibrionaceae</taxon>
        <taxon>Vibrio</taxon>
    </lineage>
</organism>
<dbReference type="PANTHER" id="PTHR30126:SF94">
    <property type="entry name" value="LYSR FAMILY TRANSCRIPTIONAL REGULATOR"/>
    <property type="match status" value="1"/>
</dbReference>
<dbReference type="KEGG" id="vos:KNV97_15695"/>
<feature type="compositionally biased region" description="Low complexity" evidence="5">
    <location>
        <begin position="281"/>
        <end position="293"/>
    </location>
</feature>